<evidence type="ECO:0008006" key="10">
    <source>
        <dbReference type="Google" id="ProtNLM"/>
    </source>
</evidence>
<proteinExistence type="inferred from homology"/>
<feature type="region of interest" description="Disordered" evidence="7">
    <location>
        <begin position="1"/>
        <end position="65"/>
    </location>
</feature>
<reference evidence="8" key="2">
    <citation type="submission" date="2021-02" db="EMBL/GenBank/DDBJ databases">
        <authorList>
            <person name="Kimball J.A."/>
            <person name="Haas M.W."/>
            <person name="Macchietto M."/>
            <person name="Kono T."/>
            <person name="Duquette J."/>
            <person name="Shao M."/>
        </authorList>
    </citation>
    <scope>NUCLEOTIDE SEQUENCE</scope>
    <source>
        <tissue evidence="8">Fresh leaf tissue</tissue>
    </source>
</reference>
<dbReference type="Pfam" id="PF17098">
    <property type="entry name" value="Wtap"/>
    <property type="match status" value="1"/>
</dbReference>
<dbReference type="Proteomes" id="UP000729402">
    <property type="component" value="Unassembled WGS sequence"/>
</dbReference>
<dbReference type="AlphaFoldDB" id="A0A8J5TG32"/>
<dbReference type="GO" id="GO:0008380">
    <property type="term" value="P:RNA splicing"/>
    <property type="evidence" value="ECO:0007669"/>
    <property type="project" value="UniProtKB-KW"/>
</dbReference>
<evidence type="ECO:0000256" key="7">
    <source>
        <dbReference type="SAM" id="MobiDB-lite"/>
    </source>
</evidence>
<evidence type="ECO:0000256" key="5">
    <source>
        <dbReference type="ARBA" id="ARBA00023242"/>
    </source>
</evidence>
<evidence type="ECO:0000256" key="4">
    <source>
        <dbReference type="ARBA" id="ARBA00023187"/>
    </source>
</evidence>
<name>A0A8J5TG32_ZIZPA</name>
<dbReference type="EMBL" id="JAAALK010000283">
    <property type="protein sequence ID" value="KAG8075966.1"/>
    <property type="molecule type" value="Genomic_DNA"/>
</dbReference>
<gene>
    <name evidence="8" type="ORF">GUJ93_ZPchr0006g42869</name>
</gene>
<keyword evidence="6" id="KW-0175">Coiled coil</keyword>
<comment type="subcellular location">
    <subcellularLocation>
        <location evidence="1">Nucleus</location>
    </subcellularLocation>
</comment>
<evidence type="ECO:0000313" key="8">
    <source>
        <dbReference type="EMBL" id="KAG8075966.1"/>
    </source>
</evidence>
<dbReference type="PANTHER" id="PTHR15217:SF0">
    <property type="entry name" value="PRE-MRNA-SPLICING REGULATOR WTAP"/>
    <property type="match status" value="1"/>
</dbReference>
<comment type="similarity">
    <text evidence="2">Belongs to the fl(2)d family.</text>
</comment>
<protein>
    <recommendedName>
        <fullName evidence="10">FKBP12-interacting protein of 37 kDa</fullName>
    </recommendedName>
</protein>
<reference evidence="8" key="1">
    <citation type="journal article" date="2021" name="bioRxiv">
        <title>Whole Genome Assembly and Annotation of Northern Wild Rice, Zizania palustris L., Supports a Whole Genome Duplication in the Zizania Genus.</title>
        <authorList>
            <person name="Haas M."/>
            <person name="Kono T."/>
            <person name="Macchietto M."/>
            <person name="Millas R."/>
            <person name="McGilp L."/>
            <person name="Shao M."/>
            <person name="Duquette J."/>
            <person name="Hirsch C.N."/>
            <person name="Kimball J."/>
        </authorList>
    </citation>
    <scope>NUCLEOTIDE SEQUENCE</scope>
    <source>
        <tissue evidence="8">Fresh leaf tissue</tissue>
    </source>
</reference>
<dbReference type="InterPro" id="IPR033757">
    <property type="entry name" value="WTAP"/>
</dbReference>
<keyword evidence="9" id="KW-1185">Reference proteome</keyword>
<evidence type="ECO:0000256" key="1">
    <source>
        <dbReference type="ARBA" id="ARBA00004123"/>
    </source>
</evidence>
<evidence type="ECO:0000256" key="2">
    <source>
        <dbReference type="ARBA" id="ARBA00010313"/>
    </source>
</evidence>
<feature type="coiled-coil region" evidence="6">
    <location>
        <begin position="182"/>
        <end position="209"/>
    </location>
</feature>
<evidence type="ECO:0000256" key="3">
    <source>
        <dbReference type="ARBA" id="ARBA00022664"/>
    </source>
</evidence>
<evidence type="ECO:0000256" key="6">
    <source>
        <dbReference type="SAM" id="Coils"/>
    </source>
</evidence>
<dbReference type="GO" id="GO:0005634">
    <property type="term" value="C:nucleus"/>
    <property type="evidence" value="ECO:0007669"/>
    <property type="project" value="UniProtKB-SubCell"/>
</dbReference>
<evidence type="ECO:0000313" key="9">
    <source>
        <dbReference type="Proteomes" id="UP000729402"/>
    </source>
</evidence>
<keyword evidence="3" id="KW-0507">mRNA processing</keyword>
<dbReference type="GO" id="GO:0016556">
    <property type="term" value="P:mRNA modification"/>
    <property type="evidence" value="ECO:0007669"/>
    <property type="project" value="InterPro"/>
</dbReference>
<dbReference type="OrthoDB" id="3366661at2759"/>
<organism evidence="8 9">
    <name type="scientific">Zizania palustris</name>
    <name type="common">Northern wild rice</name>
    <dbReference type="NCBI Taxonomy" id="103762"/>
    <lineage>
        <taxon>Eukaryota</taxon>
        <taxon>Viridiplantae</taxon>
        <taxon>Streptophyta</taxon>
        <taxon>Embryophyta</taxon>
        <taxon>Tracheophyta</taxon>
        <taxon>Spermatophyta</taxon>
        <taxon>Magnoliopsida</taxon>
        <taxon>Liliopsida</taxon>
        <taxon>Poales</taxon>
        <taxon>Poaceae</taxon>
        <taxon>BOP clade</taxon>
        <taxon>Oryzoideae</taxon>
        <taxon>Oryzeae</taxon>
        <taxon>Zizaniinae</taxon>
        <taxon>Zizania</taxon>
    </lineage>
</organism>
<dbReference type="GO" id="GO:0000381">
    <property type="term" value="P:regulation of alternative mRNA splicing, via spliceosome"/>
    <property type="evidence" value="ECO:0007669"/>
    <property type="project" value="InterPro"/>
</dbReference>
<keyword evidence="4" id="KW-0508">mRNA splicing</keyword>
<dbReference type="PANTHER" id="PTHR15217">
    <property type="entry name" value="WILMS' TUMOR 1-ASSOCIATING PROTEIN"/>
    <property type="match status" value="1"/>
</dbReference>
<comment type="caution">
    <text evidence="8">The sequence shown here is derived from an EMBL/GenBank/DDBJ whole genome shotgun (WGS) entry which is preliminary data.</text>
</comment>
<dbReference type="GO" id="GO:0006397">
    <property type="term" value="P:mRNA processing"/>
    <property type="evidence" value="ECO:0007669"/>
    <property type="project" value="UniProtKB-KW"/>
</dbReference>
<sequence length="352" mass="38608">MDDPPSPRLDEEDAFGRDFNSSPSPTAAPARSSGDKRPFGDLEDDDEDVFASKKGKTRVEESAPGAATGMILSLRESLQNCKDNLASCQVELEAAKSEVQKWHSAFQNIPAVPAGTNPDPVSVVSYLNSLKSSEESLKEQLEKAKKREAAFISAVRDLKTQLRPPSMQTRRLLLDPAIHEEFTRLKNLVEEKDKKIKELQDNIAAVNFTPSSKHGKMLMAKCRTLQEENEEIGVMASEGKERGAWPVQEVVDSLKLMVCQVLGQASSVKMSCQLPLLPRNVDVLCRRVEDAVGLGSLRIADENSSRALVIQLADVVELLEECQAAEDVEVANRWLASVPGFIQRLAVKSLGG</sequence>
<accession>A0A8J5TG32</accession>
<feature type="compositionally biased region" description="Low complexity" evidence="7">
    <location>
        <begin position="21"/>
        <end position="32"/>
    </location>
</feature>
<keyword evidence="5" id="KW-0539">Nucleus</keyword>